<evidence type="ECO:0000256" key="1">
    <source>
        <dbReference type="SAM" id="Coils"/>
    </source>
</evidence>
<dbReference type="Proteomes" id="UP000076962">
    <property type="component" value="Unassembled WGS sequence"/>
</dbReference>
<sequence>MIYAFKERIGDPSLFCGRKQQMELLMNWVKMIPRQMAKSRALLCRRKSGKSAVMQRLFNLLWNQNGSVIPFYFEVREEDQWLLSFSEAYYRTFMSHYLSFKTRTALPFNNRPWQFVELIKMATEIGDKNVLKDIGYFQAHMQAEQVEQAMNWAFGAPADFAELENVFILVMIDEIQFMTKHIFYDKEHKVSGRNLPGAYHGLVESKLAPMLVSGSYVGWMTQMIHDKFKGGRLKKTKMSSKLAVDEGLEAVYRYAEYNNKPVSDEVALLINKLLQSDPFYIASLFRSDWEEQDFSSVEGVIKTLNYEIKDRDGEIFGTWAEYIYSTIQAVNDRYAKQILLFLSKKRHKECTRTEISDHLKGELSDSTLEKKLRILESGDLITQGSNNFRYSGIPDDILDLIFRTLYQEEIEQVKPDIAKELTNQVVALKKDKQSLQGAYNELKGRMLELIVYRELNQCRNKGKPIDNFRARLRAIEKSQMEATLTAVSKLSFERVWMNYYIQLPQTTGVEVDVLALGEDKNSCWALVFELKNRDAKHLPTQVEAQLFVTKIEGVKQWLASRGKTIKLVCPVYLSAEGFADSVETWLHEQGVLTSDLAHWERGSK</sequence>
<dbReference type="EMBL" id="LUTY01001304">
    <property type="protein sequence ID" value="OAD21911.1"/>
    <property type="molecule type" value="Genomic_DNA"/>
</dbReference>
<keyword evidence="1" id="KW-0175">Coiled coil</keyword>
<evidence type="ECO:0000313" key="3">
    <source>
        <dbReference type="Proteomes" id="UP000076962"/>
    </source>
</evidence>
<accession>A0A0A6NYV5</accession>
<keyword evidence="3" id="KW-1185">Reference proteome</keyword>
<dbReference type="AlphaFoldDB" id="A0A0A6NYV5"/>
<name>A0A0A6NYV5_9GAMM</name>
<organism evidence="2 3">
    <name type="scientific">Candidatus Thiomargarita nelsonii</name>
    <dbReference type="NCBI Taxonomy" id="1003181"/>
    <lineage>
        <taxon>Bacteria</taxon>
        <taxon>Pseudomonadati</taxon>
        <taxon>Pseudomonadota</taxon>
        <taxon>Gammaproteobacteria</taxon>
        <taxon>Thiotrichales</taxon>
        <taxon>Thiotrichaceae</taxon>
        <taxon>Thiomargarita</taxon>
    </lineage>
</organism>
<gene>
    <name evidence="2" type="ORF">THIOM_002309</name>
</gene>
<reference evidence="2 3" key="1">
    <citation type="submission" date="2016-05" db="EMBL/GenBank/DDBJ databases">
        <title>Single-cell genome of chain-forming Candidatus Thiomargarita nelsonii and comparison to other large sulfur-oxidizing bacteria.</title>
        <authorList>
            <person name="Winkel M."/>
            <person name="Salman V."/>
            <person name="Woyke T."/>
            <person name="Schulz-Vogt H."/>
            <person name="Richter M."/>
            <person name="Flood B."/>
            <person name="Bailey J."/>
            <person name="Amann R."/>
            <person name="Mussmann M."/>
        </authorList>
    </citation>
    <scope>NUCLEOTIDE SEQUENCE [LARGE SCALE GENOMIC DNA]</scope>
    <source>
        <strain evidence="2 3">THI036</strain>
    </source>
</reference>
<dbReference type="InterPro" id="IPR036388">
    <property type="entry name" value="WH-like_DNA-bd_sf"/>
</dbReference>
<evidence type="ECO:0008006" key="4">
    <source>
        <dbReference type="Google" id="ProtNLM"/>
    </source>
</evidence>
<proteinExistence type="predicted"/>
<dbReference type="InterPro" id="IPR027417">
    <property type="entry name" value="P-loop_NTPase"/>
</dbReference>
<dbReference type="Gene3D" id="1.10.10.10">
    <property type="entry name" value="Winged helix-like DNA-binding domain superfamily/Winged helix DNA-binding domain"/>
    <property type="match status" value="1"/>
</dbReference>
<dbReference type="Gene3D" id="3.40.50.300">
    <property type="entry name" value="P-loop containing nucleotide triphosphate hydrolases"/>
    <property type="match status" value="1"/>
</dbReference>
<protein>
    <recommendedName>
        <fullName evidence="4">ATPase domain protein, prokaryote domain protein</fullName>
    </recommendedName>
</protein>
<dbReference type="SUPFAM" id="SSF52540">
    <property type="entry name" value="P-loop containing nucleoside triphosphate hydrolases"/>
    <property type="match status" value="1"/>
</dbReference>
<evidence type="ECO:0000313" key="2">
    <source>
        <dbReference type="EMBL" id="OAD21911.1"/>
    </source>
</evidence>
<feature type="coiled-coil region" evidence="1">
    <location>
        <begin position="418"/>
        <end position="445"/>
    </location>
</feature>
<comment type="caution">
    <text evidence="2">The sequence shown here is derived from an EMBL/GenBank/DDBJ whole genome shotgun (WGS) entry which is preliminary data.</text>
</comment>